<comment type="similarity">
    <text evidence="1 5">Belongs to the GPN-loop GTPase family.</text>
</comment>
<evidence type="ECO:0000256" key="2">
    <source>
        <dbReference type="ARBA" id="ARBA00022741"/>
    </source>
</evidence>
<dbReference type="Proteomes" id="UP000823674">
    <property type="component" value="Chromosome A08"/>
</dbReference>
<name>A0ABQ7LVE5_BRACM</name>
<comment type="function">
    <text evidence="5">Small GTPase required for proper nuclear import of RNA polymerase II (RNAPII). May act at an RNAP assembly step prior to nuclear import.</text>
</comment>
<dbReference type="Gene3D" id="3.40.50.300">
    <property type="entry name" value="P-loop containing nucleotide triphosphate hydrolases"/>
    <property type="match status" value="1"/>
</dbReference>
<accession>A0ABQ7LVE5</accession>
<feature type="non-terminal residue" evidence="7">
    <location>
        <position position="1"/>
    </location>
</feature>
<reference evidence="7 8" key="1">
    <citation type="submission" date="2021-03" db="EMBL/GenBank/DDBJ databases">
        <authorList>
            <person name="King G.J."/>
            <person name="Bancroft I."/>
            <person name="Baten A."/>
            <person name="Bloomfield J."/>
            <person name="Borpatragohain P."/>
            <person name="He Z."/>
            <person name="Irish N."/>
            <person name="Irwin J."/>
            <person name="Liu K."/>
            <person name="Mauleon R.P."/>
            <person name="Moore J."/>
            <person name="Morris R."/>
            <person name="Ostergaard L."/>
            <person name="Wang B."/>
            <person name="Wells R."/>
        </authorList>
    </citation>
    <scope>NUCLEOTIDE SEQUENCE [LARGE SCALE GENOMIC DNA]</scope>
    <source>
        <strain evidence="7">R-o-18</strain>
        <tissue evidence="7">Leaf</tissue>
    </source>
</reference>
<keyword evidence="5" id="KW-0963">Cytoplasm</keyword>
<evidence type="ECO:0000256" key="1">
    <source>
        <dbReference type="ARBA" id="ARBA00005290"/>
    </source>
</evidence>
<gene>
    <name evidence="7" type="primary">A08p022150.1_BraROA</name>
    <name evidence="7" type="ORF">IGI04_031164</name>
</gene>
<dbReference type="PANTHER" id="PTHR21231">
    <property type="entry name" value="XPA-BINDING PROTEIN 1-RELATED"/>
    <property type="match status" value="1"/>
</dbReference>
<evidence type="ECO:0000256" key="3">
    <source>
        <dbReference type="ARBA" id="ARBA00022801"/>
    </source>
</evidence>
<dbReference type="InterPro" id="IPR004130">
    <property type="entry name" value="Gpn"/>
</dbReference>
<comment type="subcellular location">
    <subcellularLocation>
        <location evidence="5">Cytoplasm</location>
    </subcellularLocation>
    <subcellularLocation>
        <location evidence="5">Nucleus</location>
    </subcellularLocation>
</comment>
<dbReference type="InterPro" id="IPR027417">
    <property type="entry name" value="P-loop_NTPase"/>
</dbReference>
<dbReference type="PANTHER" id="PTHR21231:SF8">
    <property type="entry name" value="GPN-LOOP GTPASE 1"/>
    <property type="match status" value="1"/>
</dbReference>
<dbReference type="EC" id="3.6.5.-" evidence="5"/>
<feature type="compositionally biased region" description="Basic and acidic residues" evidence="6">
    <location>
        <begin position="285"/>
        <end position="297"/>
    </location>
</feature>
<proteinExistence type="inferred from homology"/>
<keyword evidence="2 5" id="KW-0547">Nucleotide-binding</keyword>
<protein>
    <recommendedName>
        <fullName evidence="5">GPN-loop GTPase</fullName>
        <ecNumber evidence="5">3.6.5.-</ecNumber>
    </recommendedName>
</protein>
<keyword evidence="8" id="KW-1185">Reference proteome</keyword>
<feature type="region of interest" description="Disordered" evidence="6">
    <location>
        <begin position="252"/>
        <end position="325"/>
    </location>
</feature>
<evidence type="ECO:0000256" key="6">
    <source>
        <dbReference type="SAM" id="MobiDB-lite"/>
    </source>
</evidence>
<dbReference type="EMBL" id="JADBGQ010000007">
    <property type="protein sequence ID" value="KAG5389623.1"/>
    <property type="molecule type" value="Genomic_DNA"/>
</dbReference>
<feature type="compositionally biased region" description="Basic and acidic residues" evidence="6">
    <location>
        <begin position="252"/>
        <end position="273"/>
    </location>
</feature>
<feature type="compositionally biased region" description="Acidic residues" evidence="6">
    <location>
        <begin position="298"/>
        <end position="325"/>
    </location>
</feature>
<organism evidence="7 8">
    <name type="scientific">Brassica rapa subsp. trilocularis</name>
    <dbReference type="NCBI Taxonomy" id="1813537"/>
    <lineage>
        <taxon>Eukaryota</taxon>
        <taxon>Viridiplantae</taxon>
        <taxon>Streptophyta</taxon>
        <taxon>Embryophyta</taxon>
        <taxon>Tracheophyta</taxon>
        <taxon>Spermatophyta</taxon>
        <taxon>Magnoliopsida</taxon>
        <taxon>eudicotyledons</taxon>
        <taxon>Gunneridae</taxon>
        <taxon>Pentapetalae</taxon>
        <taxon>rosids</taxon>
        <taxon>malvids</taxon>
        <taxon>Brassicales</taxon>
        <taxon>Brassicaceae</taxon>
        <taxon>Brassiceae</taxon>
        <taxon>Brassica</taxon>
    </lineage>
</organism>
<dbReference type="SUPFAM" id="SSF52540">
    <property type="entry name" value="P-loop containing nucleoside triphosphate hydrolases"/>
    <property type="match status" value="1"/>
</dbReference>
<dbReference type="CDD" id="cd17870">
    <property type="entry name" value="GPN1"/>
    <property type="match status" value="1"/>
</dbReference>
<evidence type="ECO:0000256" key="5">
    <source>
        <dbReference type="RuleBase" id="RU365059"/>
    </source>
</evidence>
<evidence type="ECO:0000256" key="4">
    <source>
        <dbReference type="ARBA" id="ARBA00023134"/>
    </source>
</evidence>
<comment type="caution">
    <text evidence="7">The sequence shown here is derived from an EMBL/GenBank/DDBJ whole genome shotgun (WGS) entry which is preliminary data.</text>
</comment>
<comment type="subunit">
    <text evidence="5">Binds to RNA polymerase II.</text>
</comment>
<dbReference type="Pfam" id="PF03029">
    <property type="entry name" value="ATP_bind_1"/>
    <property type="match status" value="1"/>
</dbReference>
<evidence type="ECO:0000313" key="7">
    <source>
        <dbReference type="EMBL" id="KAG5389623.1"/>
    </source>
</evidence>
<dbReference type="InterPro" id="IPR030230">
    <property type="entry name" value="Gpn1/Npa3/XAB1"/>
</dbReference>
<keyword evidence="4 5" id="KW-0342">GTP-binding</keyword>
<keyword evidence="3 5" id="KW-0378">Hydrolase</keyword>
<evidence type="ECO:0000313" key="8">
    <source>
        <dbReference type="Proteomes" id="UP000823674"/>
    </source>
</evidence>
<sequence>TVWKSHKLVDSLDNLRVSTGSSSNFKKKPVIIIVVGMADNLLCANKRGYVLNLDPAVMSLPFGANIDIRDTVKYKEVMKQYNLGPNGGIMTSLNLFATRFDEVVSVIEKRADQLDHVLVDTPGQIEIFTWSASGAIITEAFASTFPTVVTYVVDTPRSTSPITFMSNMLYACSILYKTRLPLVLAFNKTDVADHKFALEWMEDFEFYRNIRSVGVSAITGAGMDDFFKAIEASAEEYMETYKADLDKRKVEKEQLEEERREKEMEKLRKDMESSKGGTVVLNTGLKDRDGAEKMTLEKDDDEDFQIEEDSDGAIDEDDEDEEMKI</sequence>